<evidence type="ECO:0000256" key="1">
    <source>
        <dbReference type="SAM" id="Phobius"/>
    </source>
</evidence>
<dbReference type="RefSeq" id="WP_146293881.1">
    <property type="nucleotide sequence ID" value="NZ_VOHY01000012.1"/>
</dbReference>
<keyword evidence="1" id="KW-1133">Transmembrane helix</keyword>
<evidence type="ECO:0000313" key="3">
    <source>
        <dbReference type="Proteomes" id="UP000318041"/>
    </source>
</evidence>
<evidence type="ECO:0008006" key="4">
    <source>
        <dbReference type="Google" id="ProtNLM"/>
    </source>
</evidence>
<feature type="transmembrane region" description="Helical" evidence="1">
    <location>
        <begin position="44"/>
        <end position="63"/>
    </location>
</feature>
<accession>A0A5C6L6N0</accession>
<proteinExistence type="predicted"/>
<sequence>MFELLLLIYMLPVCVLIGLLIRLALWLIRVMLRLALWLVKKTFVLIWKLVTLAFVLVISGNLFRQHSDG</sequence>
<protein>
    <recommendedName>
        <fullName evidence="4">Transmembrane protein</fullName>
    </recommendedName>
</protein>
<name>A0A5C6L6N0_BACFG</name>
<comment type="caution">
    <text evidence="2">The sequence shown here is derived from an EMBL/GenBank/DDBJ whole genome shotgun (WGS) entry which is preliminary data.</text>
</comment>
<keyword evidence="1" id="KW-0472">Membrane</keyword>
<gene>
    <name evidence="2" type="ORF">FSA08_14685</name>
</gene>
<reference evidence="2 3" key="1">
    <citation type="submission" date="2019-08" db="EMBL/GenBank/DDBJ databases">
        <title>Genome sequencing of Bacteroides fragilis Sample_iSURF_9.</title>
        <authorList>
            <person name="Chandler J.E."/>
            <person name="Ruoff K.L."/>
            <person name="Price C.E."/>
            <person name="Valls R.A."/>
            <person name="O'Toole G.A."/>
        </authorList>
    </citation>
    <scope>NUCLEOTIDE SEQUENCE [LARGE SCALE GENOMIC DNA]</scope>
    <source>
        <strain evidence="2 3">CFPLTA004_1B</strain>
    </source>
</reference>
<keyword evidence="1" id="KW-0812">Transmembrane</keyword>
<dbReference type="EMBL" id="VOHY01000012">
    <property type="protein sequence ID" value="TWV71615.1"/>
    <property type="molecule type" value="Genomic_DNA"/>
</dbReference>
<dbReference type="AlphaFoldDB" id="A0A5C6L6N0"/>
<evidence type="ECO:0000313" key="2">
    <source>
        <dbReference type="EMBL" id="TWV71615.1"/>
    </source>
</evidence>
<dbReference type="Proteomes" id="UP000318041">
    <property type="component" value="Unassembled WGS sequence"/>
</dbReference>
<feature type="transmembrane region" description="Helical" evidence="1">
    <location>
        <begin position="6"/>
        <end position="32"/>
    </location>
</feature>
<organism evidence="2 3">
    <name type="scientific">Bacteroides fragilis</name>
    <dbReference type="NCBI Taxonomy" id="817"/>
    <lineage>
        <taxon>Bacteria</taxon>
        <taxon>Pseudomonadati</taxon>
        <taxon>Bacteroidota</taxon>
        <taxon>Bacteroidia</taxon>
        <taxon>Bacteroidales</taxon>
        <taxon>Bacteroidaceae</taxon>
        <taxon>Bacteroides</taxon>
    </lineage>
</organism>